<reference evidence="9" key="2">
    <citation type="journal article" date="2023" name="IMA Fungus">
        <title>Comparative genomic study of the Penicillium genus elucidates a diverse pangenome and 15 lateral gene transfer events.</title>
        <authorList>
            <person name="Petersen C."/>
            <person name="Sorensen T."/>
            <person name="Nielsen M.R."/>
            <person name="Sondergaard T.E."/>
            <person name="Sorensen J.L."/>
            <person name="Fitzpatrick D.A."/>
            <person name="Frisvad J.C."/>
            <person name="Nielsen K.L."/>
        </authorList>
    </citation>
    <scope>NUCLEOTIDE SEQUENCE</scope>
    <source>
        <strain evidence="9">IBT 30069</strain>
    </source>
</reference>
<keyword evidence="4" id="KW-0029">Amino-acid transport</keyword>
<keyword evidence="5 7" id="KW-1133">Transmembrane helix</keyword>
<dbReference type="Gene3D" id="1.20.1740.10">
    <property type="entry name" value="Amino acid/polyamine transporter I"/>
    <property type="match status" value="1"/>
</dbReference>
<evidence type="ECO:0000256" key="4">
    <source>
        <dbReference type="ARBA" id="ARBA00022970"/>
    </source>
</evidence>
<keyword evidence="3 7" id="KW-0812">Transmembrane</keyword>
<feature type="transmembrane region" description="Helical" evidence="7">
    <location>
        <begin position="188"/>
        <end position="206"/>
    </location>
</feature>
<dbReference type="Pfam" id="PF00324">
    <property type="entry name" value="AA_permease"/>
    <property type="match status" value="1"/>
</dbReference>
<evidence type="ECO:0000259" key="8">
    <source>
        <dbReference type="Pfam" id="PF00324"/>
    </source>
</evidence>
<feature type="transmembrane region" description="Helical" evidence="7">
    <location>
        <begin position="449"/>
        <end position="471"/>
    </location>
</feature>
<comment type="caution">
    <text evidence="9">The sequence shown here is derived from an EMBL/GenBank/DDBJ whole genome shotgun (WGS) entry which is preliminary data.</text>
</comment>
<dbReference type="OrthoDB" id="3900342at2759"/>
<dbReference type="PIRSF" id="PIRSF006060">
    <property type="entry name" value="AA_transporter"/>
    <property type="match status" value="1"/>
</dbReference>
<feature type="domain" description="Amino acid permease/ SLC12A" evidence="8">
    <location>
        <begin position="44"/>
        <end position="500"/>
    </location>
</feature>
<protein>
    <recommendedName>
        <fullName evidence="8">Amino acid permease/ SLC12A domain-containing protein</fullName>
    </recommendedName>
</protein>
<dbReference type="EMBL" id="JAPQKH010000002">
    <property type="protein sequence ID" value="KAJ5114088.1"/>
    <property type="molecule type" value="Genomic_DNA"/>
</dbReference>
<feature type="transmembrane region" description="Helical" evidence="7">
    <location>
        <begin position="75"/>
        <end position="93"/>
    </location>
</feature>
<dbReference type="GO" id="GO:0016020">
    <property type="term" value="C:membrane"/>
    <property type="evidence" value="ECO:0007669"/>
    <property type="project" value="UniProtKB-SubCell"/>
</dbReference>
<dbReference type="InterPro" id="IPR004841">
    <property type="entry name" value="AA-permease/SLC12A_dom"/>
</dbReference>
<dbReference type="GO" id="GO:0015171">
    <property type="term" value="F:amino acid transmembrane transporter activity"/>
    <property type="evidence" value="ECO:0007669"/>
    <property type="project" value="TreeGrafter"/>
</dbReference>
<name>A0A9W9KQH4_9EURO</name>
<evidence type="ECO:0000256" key="1">
    <source>
        <dbReference type="ARBA" id="ARBA00004141"/>
    </source>
</evidence>
<dbReference type="AlphaFoldDB" id="A0A9W9KQH4"/>
<proteinExistence type="predicted"/>
<accession>A0A9W9KQH4</accession>
<evidence type="ECO:0000256" key="7">
    <source>
        <dbReference type="SAM" id="Phobius"/>
    </source>
</evidence>
<gene>
    <name evidence="9" type="ORF">N7456_002622</name>
</gene>
<keyword evidence="10" id="KW-1185">Reference proteome</keyword>
<organism evidence="9 10">
    <name type="scientific">Penicillium angulare</name>
    <dbReference type="NCBI Taxonomy" id="116970"/>
    <lineage>
        <taxon>Eukaryota</taxon>
        <taxon>Fungi</taxon>
        <taxon>Dikarya</taxon>
        <taxon>Ascomycota</taxon>
        <taxon>Pezizomycotina</taxon>
        <taxon>Eurotiomycetes</taxon>
        <taxon>Eurotiomycetidae</taxon>
        <taxon>Eurotiales</taxon>
        <taxon>Aspergillaceae</taxon>
        <taxon>Penicillium</taxon>
    </lineage>
</organism>
<dbReference type="Proteomes" id="UP001149165">
    <property type="component" value="Unassembled WGS sequence"/>
</dbReference>
<feature type="transmembrane region" description="Helical" evidence="7">
    <location>
        <begin position="237"/>
        <end position="257"/>
    </location>
</feature>
<feature type="transmembrane region" description="Helical" evidence="7">
    <location>
        <begin position="154"/>
        <end position="176"/>
    </location>
</feature>
<comment type="subcellular location">
    <subcellularLocation>
        <location evidence="1">Membrane</location>
        <topology evidence="1">Multi-pass membrane protein</topology>
    </subcellularLocation>
</comment>
<feature type="transmembrane region" description="Helical" evidence="7">
    <location>
        <begin position="278"/>
        <end position="300"/>
    </location>
</feature>
<dbReference type="FunFam" id="1.20.1740.10:FF:000006">
    <property type="entry name" value="General amino acid permease"/>
    <property type="match status" value="1"/>
</dbReference>
<reference evidence="9" key="1">
    <citation type="submission" date="2022-11" db="EMBL/GenBank/DDBJ databases">
        <authorList>
            <person name="Petersen C."/>
        </authorList>
    </citation>
    <scope>NUCLEOTIDE SEQUENCE</scope>
    <source>
        <strain evidence="9">IBT 30069</strain>
    </source>
</reference>
<keyword evidence="6 7" id="KW-0472">Membrane</keyword>
<evidence type="ECO:0000256" key="6">
    <source>
        <dbReference type="ARBA" id="ARBA00023136"/>
    </source>
</evidence>
<dbReference type="PANTHER" id="PTHR43341">
    <property type="entry name" value="AMINO ACID PERMEASE"/>
    <property type="match status" value="1"/>
</dbReference>
<feature type="transmembrane region" description="Helical" evidence="7">
    <location>
        <begin position="329"/>
        <end position="348"/>
    </location>
</feature>
<evidence type="ECO:0000313" key="10">
    <source>
        <dbReference type="Proteomes" id="UP001149165"/>
    </source>
</evidence>
<evidence type="ECO:0000256" key="5">
    <source>
        <dbReference type="ARBA" id="ARBA00022989"/>
    </source>
</evidence>
<feature type="transmembrane region" description="Helical" evidence="7">
    <location>
        <begin position="403"/>
        <end position="423"/>
    </location>
</feature>
<feature type="transmembrane region" description="Helical" evidence="7">
    <location>
        <begin position="47"/>
        <end position="69"/>
    </location>
</feature>
<evidence type="ECO:0000256" key="2">
    <source>
        <dbReference type="ARBA" id="ARBA00022448"/>
    </source>
</evidence>
<feature type="transmembrane region" description="Helical" evidence="7">
    <location>
        <begin position="369"/>
        <end position="391"/>
    </location>
</feature>
<keyword evidence="2" id="KW-0813">Transport</keyword>
<feature type="transmembrane region" description="Helical" evidence="7">
    <location>
        <begin position="477"/>
        <end position="497"/>
    </location>
</feature>
<sequence>MTSPSEKQLGDGKGFAMNAEPTCLEGQIIDDLSGNTHRGIKSRHVQMMAIGGAIGTSLFVGSGAALSIAGPASLLLAYIIICILVYGVLTATCEMNTFLPLPGASPALYANRFVSPSLAFAMGWLYWYSFGIIVAYEITAAAIVIDYWPNDIPIAALVTVMLVIVIALNCAPVHVYGETEFWFASLKVLMIIGLLILSFILFWGGGADHQRLGFHYWKDPGAMNEYLVTGDRGRLCGFIYVLCYSVFSFNFTPELIVIASGEMEKPRKNLPRAAKMCFYRLLLFYIGSILAIGVICPSNASDLTEGSGVKASPFVIAIRNAGIKGLDSVINAVIITSALSSGNSYLFMSSRSLYSLAVMGRAPKIFTRCNRYGLPYYAVFASSLFAFLAYMNCATTAATVFNWFVSLTNTAGFISWTCCCITYHRFRKARKLRLIKDSDLPYHSRIQPYLVWVSTFAFPVLLLLNGFYVFFPGQWSVSSFLTAYVGGFIFIFIYACHRVYRWSDPWMLPVEDIDLTTGMAEVLAMDEVDDMGTQQPSGKLGKVKNLVTLLWE</sequence>
<dbReference type="InterPro" id="IPR050524">
    <property type="entry name" value="APC_YAT"/>
</dbReference>
<evidence type="ECO:0000256" key="3">
    <source>
        <dbReference type="ARBA" id="ARBA00022692"/>
    </source>
</evidence>
<evidence type="ECO:0000313" key="9">
    <source>
        <dbReference type="EMBL" id="KAJ5114088.1"/>
    </source>
</evidence>
<feature type="transmembrane region" description="Helical" evidence="7">
    <location>
        <begin position="125"/>
        <end position="148"/>
    </location>
</feature>
<dbReference type="PANTHER" id="PTHR43341:SF38">
    <property type="entry name" value="PROLINE TRANSPORTER (EUROFUNG)"/>
    <property type="match status" value="1"/>
</dbReference>